<keyword evidence="3" id="KW-1185">Reference proteome</keyword>
<dbReference type="Pfam" id="PF09578">
    <property type="entry name" value="Spore_YabQ"/>
    <property type="match status" value="1"/>
</dbReference>
<dbReference type="AlphaFoldDB" id="A0A917S9E1"/>
<accession>A0A917S9E1</accession>
<dbReference type="InterPro" id="IPR019074">
    <property type="entry name" value="YabQ"/>
</dbReference>
<gene>
    <name evidence="2" type="ORF">GCM10007968_30160</name>
</gene>
<comment type="caution">
    <text evidence="2">The sequence shown here is derived from an EMBL/GenBank/DDBJ whole genome shotgun (WGS) entry which is preliminary data.</text>
</comment>
<feature type="transmembrane region" description="Helical" evidence="1">
    <location>
        <begin position="6"/>
        <end position="27"/>
    </location>
</feature>
<name>A0A917S9E1_9BACL</name>
<feature type="transmembrane region" description="Helical" evidence="1">
    <location>
        <begin position="39"/>
        <end position="60"/>
    </location>
</feature>
<evidence type="ECO:0000313" key="2">
    <source>
        <dbReference type="EMBL" id="GGL64201.1"/>
    </source>
</evidence>
<reference evidence="2" key="2">
    <citation type="submission" date="2020-09" db="EMBL/GenBank/DDBJ databases">
        <authorList>
            <person name="Sun Q."/>
            <person name="Ohkuma M."/>
        </authorList>
    </citation>
    <scope>NUCLEOTIDE SEQUENCE</scope>
    <source>
        <strain evidence="2">JCM 15325</strain>
    </source>
</reference>
<keyword evidence="1" id="KW-1133">Transmembrane helix</keyword>
<protein>
    <recommendedName>
        <fullName evidence="4">Spore cortex biosynthesis protein YabQ</fullName>
    </recommendedName>
</protein>
<organism evidence="2 3">
    <name type="scientific">Sporolactobacillus putidus</name>
    <dbReference type="NCBI Taxonomy" id="492735"/>
    <lineage>
        <taxon>Bacteria</taxon>
        <taxon>Bacillati</taxon>
        <taxon>Bacillota</taxon>
        <taxon>Bacilli</taxon>
        <taxon>Bacillales</taxon>
        <taxon>Sporolactobacillaceae</taxon>
        <taxon>Sporolactobacillus</taxon>
    </lineage>
</organism>
<dbReference type="EMBL" id="BMOK01000018">
    <property type="protein sequence ID" value="GGL64201.1"/>
    <property type="molecule type" value="Genomic_DNA"/>
</dbReference>
<evidence type="ECO:0000256" key="1">
    <source>
        <dbReference type="SAM" id="Phobius"/>
    </source>
</evidence>
<evidence type="ECO:0008006" key="4">
    <source>
        <dbReference type="Google" id="ProtNLM"/>
    </source>
</evidence>
<feature type="transmembrane region" description="Helical" evidence="1">
    <location>
        <begin position="113"/>
        <end position="131"/>
    </location>
</feature>
<dbReference type="NCBIfam" id="TIGR02893">
    <property type="entry name" value="spore_yabQ"/>
    <property type="match status" value="1"/>
</dbReference>
<dbReference type="Proteomes" id="UP000654670">
    <property type="component" value="Unassembled WGS sequence"/>
</dbReference>
<feature type="transmembrane region" description="Helical" evidence="1">
    <location>
        <begin position="66"/>
        <end position="83"/>
    </location>
</feature>
<reference evidence="2" key="1">
    <citation type="journal article" date="2014" name="Int. J. Syst. Evol. Microbiol.">
        <title>Complete genome sequence of Corynebacterium casei LMG S-19264T (=DSM 44701T), isolated from a smear-ripened cheese.</title>
        <authorList>
            <consortium name="US DOE Joint Genome Institute (JGI-PGF)"/>
            <person name="Walter F."/>
            <person name="Albersmeier A."/>
            <person name="Kalinowski J."/>
            <person name="Ruckert C."/>
        </authorList>
    </citation>
    <scope>NUCLEOTIDE SEQUENCE</scope>
    <source>
        <strain evidence="2">JCM 15325</strain>
    </source>
</reference>
<keyword evidence="1" id="KW-0812">Transmembrane</keyword>
<dbReference type="RefSeq" id="WP_188804857.1">
    <property type="nucleotide sequence ID" value="NZ_BMOK01000018.1"/>
</dbReference>
<evidence type="ECO:0000313" key="3">
    <source>
        <dbReference type="Proteomes" id="UP000654670"/>
    </source>
</evidence>
<keyword evidence="1" id="KW-0472">Membrane</keyword>
<feature type="transmembrane region" description="Helical" evidence="1">
    <location>
        <begin position="138"/>
        <end position="158"/>
    </location>
</feature>
<proteinExistence type="predicted"/>
<sequence length="192" mass="23172">MTLNEQFASLILMTLMGVWIGASFSIYQRFVHPPRRHRWILLLTDPLFWMIQAVLLFSFLLPVNQGQLRLYLILGAALGFSFYKVFIEKFFMHILDGIITVVVRIWRFFAKTVYHLFLYPLYFLLKLTYILCRMTVRIVLKFLFFLLILPMKILRGIFRMILPEKWLINIKKRTVQIEQRIMKWVSFLTGRR</sequence>